<protein>
    <submittedName>
        <fullName evidence="1">Uncharacterized protein</fullName>
    </submittedName>
</protein>
<evidence type="ECO:0000313" key="2">
    <source>
        <dbReference type="Proteomes" id="UP000287394"/>
    </source>
</evidence>
<dbReference type="Proteomes" id="UP000287394">
    <property type="component" value="Chromosome"/>
</dbReference>
<sequence>MNISGYNPDMEDDEELTDETVMLTRAQWEDLMRSIQSLSQANARLVETIAFLLKQNLARGIVEAEEQNIQSAIADGDPYDLAALRRLMGIGD</sequence>
<dbReference type="AlphaFoldDB" id="A0A402CPF8"/>
<gene>
    <name evidence="1" type="ORF">CCAX7_50650</name>
</gene>
<proteinExistence type="predicted"/>
<evidence type="ECO:0000313" key="1">
    <source>
        <dbReference type="EMBL" id="BDI33014.1"/>
    </source>
</evidence>
<dbReference type="EMBL" id="AP025739">
    <property type="protein sequence ID" value="BDI33014.1"/>
    <property type="molecule type" value="Genomic_DNA"/>
</dbReference>
<organism evidence="1 2">
    <name type="scientific">Capsulimonas corticalis</name>
    <dbReference type="NCBI Taxonomy" id="2219043"/>
    <lineage>
        <taxon>Bacteria</taxon>
        <taxon>Bacillati</taxon>
        <taxon>Armatimonadota</taxon>
        <taxon>Armatimonadia</taxon>
        <taxon>Capsulimonadales</taxon>
        <taxon>Capsulimonadaceae</taxon>
        <taxon>Capsulimonas</taxon>
    </lineage>
</organism>
<name>A0A402CPF8_9BACT</name>
<keyword evidence="2" id="KW-1185">Reference proteome</keyword>
<dbReference type="KEGG" id="ccot:CCAX7_50650"/>
<accession>A0A402CPF8</accession>
<reference evidence="1 2" key="1">
    <citation type="journal article" date="2019" name="Int. J. Syst. Evol. Microbiol.">
        <title>Capsulimonas corticalis gen. nov., sp. nov., an aerobic capsulated bacterium, of a novel bacterial order, Capsulimonadales ord. nov., of the class Armatimonadia of the phylum Armatimonadetes.</title>
        <authorList>
            <person name="Li J."/>
            <person name="Kudo C."/>
            <person name="Tonouchi A."/>
        </authorList>
    </citation>
    <scope>NUCLEOTIDE SEQUENCE [LARGE SCALE GENOMIC DNA]</scope>
    <source>
        <strain evidence="1 2">AX-7</strain>
    </source>
</reference>
<dbReference type="RefSeq" id="WP_119319311.1">
    <property type="nucleotide sequence ID" value="NZ_AP025739.1"/>
</dbReference>